<evidence type="ECO:0000313" key="1">
    <source>
        <dbReference type="EMBL" id="KDS54539.1"/>
    </source>
</evidence>
<protein>
    <submittedName>
        <fullName evidence="1">Uncharacterized protein</fullName>
    </submittedName>
</protein>
<accession>A0A069SJF9</accession>
<proteinExistence type="predicted"/>
<reference evidence="1 2" key="1">
    <citation type="submission" date="2014-04" db="EMBL/GenBank/DDBJ databases">
        <authorList>
            <person name="Sears C."/>
            <person name="Carroll K."/>
            <person name="Sack B.R."/>
            <person name="Qadri F."/>
            <person name="Myers L.L."/>
            <person name="Chung G.-T."/>
            <person name="Escheverria P."/>
            <person name="Fraser C.M."/>
            <person name="Sadzewicz L."/>
            <person name="Shefchek K.A."/>
            <person name="Tallon L."/>
            <person name="Das S.P."/>
            <person name="Daugherty S."/>
            <person name="Mongodin E.F."/>
        </authorList>
    </citation>
    <scope>NUCLEOTIDE SEQUENCE [LARGE SCALE GENOMIC DNA]</scope>
    <source>
        <strain evidence="1 2">3975 RP4</strain>
    </source>
</reference>
<dbReference type="AlphaFoldDB" id="A0A069SJF9"/>
<dbReference type="EMBL" id="JNHM01000020">
    <property type="protein sequence ID" value="KDS54539.1"/>
    <property type="molecule type" value="Genomic_DNA"/>
</dbReference>
<organism evidence="1 2">
    <name type="scientific">Phocaeicola vulgatus str. 3975 RP4</name>
    <dbReference type="NCBI Taxonomy" id="1339352"/>
    <lineage>
        <taxon>Bacteria</taxon>
        <taxon>Pseudomonadati</taxon>
        <taxon>Bacteroidota</taxon>
        <taxon>Bacteroidia</taxon>
        <taxon>Bacteroidales</taxon>
        <taxon>Bacteroidaceae</taxon>
        <taxon>Phocaeicola</taxon>
    </lineage>
</organism>
<comment type="caution">
    <text evidence="1">The sequence shown here is derived from an EMBL/GenBank/DDBJ whole genome shotgun (WGS) entry which is preliminary data.</text>
</comment>
<sequence>MGIGQPVHVLQCRNGEQLQSVHEEPSLSAHGSSVCSLAH</sequence>
<dbReference type="Proteomes" id="UP000027661">
    <property type="component" value="Unassembled WGS sequence"/>
</dbReference>
<evidence type="ECO:0000313" key="2">
    <source>
        <dbReference type="Proteomes" id="UP000027661"/>
    </source>
</evidence>
<gene>
    <name evidence="1" type="ORF">M099_1637</name>
</gene>
<name>A0A069SJF9_PHOVU</name>